<keyword evidence="2 7" id="KW-0001">2Fe-2S</keyword>
<evidence type="ECO:0000313" key="9">
    <source>
        <dbReference type="EMBL" id="EKX44212.1"/>
    </source>
</evidence>
<dbReference type="GO" id="GO:0005634">
    <property type="term" value="C:nucleus"/>
    <property type="evidence" value="ECO:0007669"/>
    <property type="project" value="TreeGrafter"/>
</dbReference>
<evidence type="ECO:0000256" key="4">
    <source>
        <dbReference type="ARBA" id="ARBA00023004"/>
    </source>
</evidence>
<name>L1J798_GUITC</name>
<keyword evidence="6" id="KW-0676">Redox-active center</keyword>
<accession>L1J798</accession>
<dbReference type="STRING" id="905079.L1J798"/>
<dbReference type="CDD" id="cd03028">
    <property type="entry name" value="GRX_PICOT_like"/>
    <property type="match status" value="1"/>
</dbReference>
<dbReference type="OrthoDB" id="415696at2759"/>
<evidence type="ECO:0000256" key="5">
    <source>
        <dbReference type="ARBA" id="ARBA00023014"/>
    </source>
</evidence>
<feature type="binding site" evidence="7">
    <location>
        <position position="31"/>
    </location>
    <ligand>
        <name>[2Fe-2S] cluster</name>
        <dbReference type="ChEBI" id="CHEBI:190135"/>
        <note>ligand shared between dimeric partners</note>
    </ligand>
</feature>
<keyword evidence="4 7" id="KW-0408">Iron</keyword>
<feature type="domain" description="Glutaredoxin" evidence="8">
    <location>
        <begin position="18"/>
        <end position="82"/>
    </location>
</feature>
<organism evidence="9">
    <name type="scientific">Guillardia theta (strain CCMP2712)</name>
    <name type="common">Cryptophyte</name>
    <dbReference type="NCBI Taxonomy" id="905079"/>
    <lineage>
        <taxon>Eukaryota</taxon>
        <taxon>Cryptophyceae</taxon>
        <taxon>Pyrenomonadales</taxon>
        <taxon>Geminigeraceae</taxon>
        <taxon>Guillardia</taxon>
    </lineage>
</organism>
<dbReference type="EnsemblProtists" id="EKX44212">
    <property type="protein sequence ID" value="EKX44212"/>
    <property type="gene ID" value="GUITHDRAFT_47450"/>
</dbReference>
<dbReference type="PROSITE" id="PS51354">
    <property type="entry name" value="GLUTAREDOXIN_2"/>
    <property type="match status" value="1"/>
</dbReference>
<dbReference type="FunFam" id="3.40.30.10:FF:000012">
    <property type="entry name" value="Monothiol glutaredoxin"/>
    <property type="match status" value="1"/>
</dbReference>
<dbReference type="NCBIfam" id="TIGR00365">
    <property type="entry name" value="Grx4 family monothiol glutaredoxin"/>
    <property type="match status" value="1"/>
</dbReference>
<evidence type="ECO:0000256" key="2">
    <source>
        <dbReference type="ARBA" id="ARBA00022714"/>
    </source>
</evidence>
<feature type="non-terminal residue" evidence="9">
    <location>
        <position position="97"/>
    </location>
</feature>
<comment type="similarity">
    <text evidence="1">Belongs to the glutaredoxin family. Monothiol subfamily.</text>
</comment>
<gene>
    <name evidence="9" type="ORF">GUITHDRAFT_47450</name>
</gene>
<dbReference type="SUPFAM" id="SSF52833">
    <property type="entry name" value="Thioredoxin-like"/>
    <property type="match status" value="1"/>
</dbReference>
<dbReference type="InterPro" id="IPR033658">
    <property type="entry name" value="GRX_PICOT-like"/>
</dbReference>
<dbReference type="RefSeq" id="XP_005831192.1">
    <property type="nucleotide sequence ID" value="XM_005831135.1"/>
</dbReference>
<evidence type="ECO:0000313" key="10">
    <source>
        <dbReference type="EnsemblProtists" id="EKX44212"/>
    </source>
</evidence>
<dbReference type="InterPro" id="IPR004480">
    <property type="entry name" value="Monothiol_GRX-rel"/>
</dbReference>
<dbReference type="InterPro" id="IPR036249">
    <property type="entry name" value="Thioredoxin-like_sf"/>
</dbReference>
<dbReference type="GO" id="GO:0015036">
    <property type="term" value="F:disulfide oxidoreductase activity"/>
    <property type="evidence" value="ECO:0007669"/>
    <property type="project" value="InterPro"/>
</dbReference>
<reference evidence="9 11" key="1">
    <citation type="journal article" date="2012" name="Nature">
        <title>Algal genomes reveal evolutionary mosaicism and the fate of nucleomorphs.</title>
        <authorList>
            <consortium name="DOE Joint Genome Institute"/>
            <person name="Curtis B.A."/>
            <person name="Tanifuji G."/>
            <person name="Burki F."/>
            <person name="Gruber A."/>
            <person name="Irimia M."/>
            <person name="Maruyama S."/>
            <person name="Arias M.C."/>
            <person name="Ball S.G."/>
            <person name="Gile G.H."/>
            <person name="Hirakawa Y."/>
            <person name="Hopkins J.F."/>
            <person name="Kuo A."/>
            <person name="Rensing S.A."/>
            <person name="Schmutz J."/>
            <person name="Symeonidi A."/>
            <person name="Elias M."/>
            <person name="Eveleigh R.J."/>
            <person name="Herman E.K."/>
            <person name="Klute M.J."/>
            <person name="Nakayama T."/>
            <person name="Obornik M."/>
            <person name="Reyes-Prieto A."/>
            <person name="Armbrust E.V."/>
            <person name="Aves S.J."/>
            <person name="Beiko R.G."/>
            <person name="Coutinho P."/>
            <person name="Dacks J.B."/>
            <person name="Durnford D.G."/>
            <person name="Fast N.M."/>
            <person name="Green B.R."/>
            <person name="Grisdale C.J."/>
            <person name="Hempel F."/>
            <person name="Henrissat B."/>
            <person name="Hoppner M.P."/>
            <person name="Ishida K."/>
            <person name="Kim E."/>
            <person name="Koreny L."/>
            <person name="Kroth P.G."/>
            <person name="Liu Y."/>
            <person name="Malik S.B."/>
            <person name="Maier U.G."/>
            <person name="McRose D."/>
            <person name="Mock T."/>
            <person name="Neilson J.A."/>
            <person name="Onodera N.T."/>
            <person name="Poole A.M."/>
            <person name="Pritham E.J."/>
            <person name="Richards T.A."/>
            <person name="Rocap G."/>
            <person name="Roy S.W."/>
            <person name="Sarai C."/>
            <person name="Schaack S."/>
            <person name="Shirato S."/>
            <person name="Slamovits C.H."/>
            <person name="Spencer D.F."/>
            <person name="Suzuki S."/>
            <person name="Worden A.Z."/>
            <person name="Zauner S."/>
            <person name="Barry K."/>
            <person name="Bell C."/>
            <person name="Bharti A.K."/>
            <person name="Crow J.A."/>
            <person name="Grimwood J."/>
            <person name="Kramer R."/>
            <person name="Lindquist E."/>
            <person name="Lucas S."/>
            <person name="Salamov A."/>
            <person name="McFadden G.I."/>
            <person name="Lane C.E."/>
            <person name="Keeling P.J."/>
            <person name="Gray M.W."/>
            <person name="Grigoriev I.V."/>
            <person name="Archibald J.M."/>
        </authorList>
    </citation>
    <scope>NUCLEOTIDE SEQUENCE</scope>
    <source>
        <strain evidence="9 11">CCMP2712</strain>
    </source>
</reference>
<dbReference type="InterPro" id="IPR014434">
    <property type="entry name" value="Monothiol_GRX"/>
</dbReference>
<evidence type="ECO:0000256" key="1">
    <source>
        <dbReference type="ARBA" id="ARBA00009630"/>
    </source>
</evidence>
<dbReference type="Gene3D" id="3.40.30.10">
    <property type="entry name" value="Glutaredoxin"/>
    <property type="match status" value="1"/>
</dbReference>
<evidence type="ECO:0000313" key="11">
    <source>
        <dbReference type="Proteomes" id="UP000011087"/>
    </source>
</evidence>
<evidence type="ECO:0000256" key="6">
    <source>
        <dbReference type="ARBA" id="ARBA00023284"/>
    </source>
</evidence>
<protein>
    <recommendedName>
        <fullName evidence="8">Glutaredoxin domain-containing protein</fullName>
    </recommendedName>
</protein>
<proteinExistence type="inferred from homology"/>
<dbReference type="HOGENOM" id="CLU_026126_2_1_1"/>
<evidence type="ECO:0000256" key="7">
    <source>
        <dbReference type="PIRSR" id="PIRSR005894-2"/>
    </source>
</evidence>
<feature type="non-terminal residue" evidence="9">
    <location>
        <position position="1"/>
    </location>
</feature>
<dbReference type="GO" id="GO:0046872">
    <property type="term" value="F:metal ion binding"/>
    <property type="evidence" value="ECO:0007669"/>
    <property type="project" value="UniProtKB-KW"/>
</dbReference>
<evidence type="ECO:0000256" key="3">
    <source>
        <dbReference type="ARBA" id="ARBA00022723"/>
    </source>
</evidence>
<keyword evidence="11" id="KW-1185">Reference proteome</keyword>
<dbReference type="Proteomes" id="UP000011087">
    <property type="component" value="Unassembled WGS sequence"/>
</dbReference>
<dbReference type="eggNOG" id="KOG0911">
    <property type="taxonomic scope" value="Eukaryota"/>
</dbReference>
<dbReference type="GO" id="GO:0051537">
    <property type="term" value="F:2 iron, 2 sulfur cluster binding"/>
    <property type="evidence" value="ECO:0007669"/>
    <property type="project" value="UniProtKB-KW"/>
</dbReference>
<dbReference type="InterPro" id="IPR002109">
    <property type="entry name" value="Glutaredoxin"/>
</dbReference>
<dbReference type="PANTHER" id="PTHR10293:SF73">
    <property type="entry name" value="GLUTAREDOXIN-3"/>
    <property type="match status" value="1"/>
</dbReference>
<dbReference type="GO" id="GO:0005829">
    <property type="term" value="C:cytosol"/>
    <property type="evidence" value="ECO:0007669"/>
    <property type="project" value="TreeGrafter"/>
</dbReference>
<keyword evidence="3 7" id="KW-0479">Metal-binding</keyword>
<dbReference type="KEGG" id="gtt:GUITHDRAFT_47450"/>
<evidence type="ECO:0000259" key="8">
    <source>
        <dbReference type="Pfam" id="PF00462"/>
    </source>
</evidence>
<dbReference type="OMA" id="DPFIREG"/>
<sequence>SQAEVDEMLQTLINKSPIMLFMKGSPSQPQCGFSKQMVSLLQRHNIEFDHFDILQDDLVRQELKRFSKWATYPQLYVNGELVGGLDICKELVEAGEL</sequence>
<reference evidence="10" key="3">
    <citation type="submission" date="2016-03" db="UniProtKB">
        <authorList>
            <consortium name="EnsemblProtists"/>
        </authorList>
    </citation>
    <scope>IDENTIFICATION</scope>
</reference>
<dbReference type="PIRSF" id="PIRSF005894">
    <property type="entry name" value="Monothiol_GRX"/>
    <property type="match status" value="1"/>
</dbReference>
<dbReference type="GO" id="GO:0006879">
    <property type="term" value="P:intracellular iron ion homeostasis"/>
    <property type="evidence" value="ECO:0007669"/>
    <property type="project" value="TreeGrafter"/>
</dbReference>
<dbReference type="EMBL" id="JH993006">
    <property type="protein sequence ID" value="EKX44212.1"/>
    <property type="molecule type" value="Genomic_DNA"/>
</dbReference>
<reference evidence="11" key="2">
    <citation type="submission" date="2012-11" db="EMBL/GenBank/DDBJ databases">
        <authorList>
            <person name="Kuo A."/>
            <person name="Curtis B.A."/>
            <person name="Tanifuji G."/>
            <person name="Burki F."/>
            <person name="Gruber A."/>
            <person name="Irimia M."/>
            <person name="Maruyama S."/>
            <person name="Arias M.C."/>
            <person name="Ball S.G."/>
            <person name="Gile G.H."/>
            <person name="Hirakawa Y."/>
            <person name="Hopkins J.F."/>
            <person name="Rensing S.A."/>
            <person name="Schmutz J."/>
            <person name="Symeonidi A."/>
            <person name="Elias M."/>
            <person name="Eveleigh R.J."/>
            <person name="Herman E.K."/>
            <person name="Klute M.J."/>
            <person name="Nakayama T."/>
            <person name="Obornik M."/>
            <person name="Reyes-Prieto A."/>
            <person name="Armbrust E.V."/>
            <person name="Aves S.J."/>
            <person name="Beiko R.G."/>
            <person name="Coutinho P."/>
            <person name="Dacks J.B."/>
            <person name="Durnford D.G."/>
            <person name="Fast N.M."/>
            <person name="Green B.R."/>
            <person name="Grisdale C."/>
            <person name="Hempe F."/>
            <person name="Henrissat B."/>
            <person name="Hoppner M.P."/>
            <person name="Ishida K.-I."/>
            <person name="Kim E."/>
            <person name="Koreny L."/>
            <person name="Kroth P.G."/>
            <person name="Liu Y."/>
            <person name="Malik S.-B."/>
            <person name="Maier U.G."/>
            <person name="McRose D."/>
            <person name="Mock T."/>
            <person name="Neilson J.A."/>
            <person name="Onodera N.T."/>
            <person name="Poole A.M."/>
            <person name="Pritham E.J."/>
            <person name="Richards T.A."/>
            <person name="Rocap G."/>
            <person name="Roy S.W."/>
            <person name="Sarai C."/>
            <person name="Schaack S."/>
            <person name="Shirato S."/>
            <person name="Slamovits C.H."/>
            <person name="Spencer D.F."/>
            <person name="Suzuki S."/>
            <person name="Worden A.Z."/>
            <person name="Zauner S."/>
            <person name="Barry K."/>
            <person name="Bell C."/>
            <person name="Bharti A.K."/>
            <person name="Crow J.A."/>
            <person name="Grimwood J."/>
            <person name="Kramer R."/>
            <person name="Lindquist E."/>
            <person name="Lucas S."/>
            <person name="Salamov A."/>
            <person name="McFadden G.I."/>
            <person name="Lane C.E."/>
            <person name="Keeling P.J."/>
            <person name="Gray M.W."/>
            <person name="Grigoriev I.V."/>
            <person name="Archibald J.M."/>
        </authorList>
    </citation>
    <scope>NUCLEOTIDE SEQUENCE</scope>
    <source>
        <strain evidence="11">CCMP2712</strain>
    </source>
</reference>
<dbReference type="GeneID" id="17300776"/>
<dbReference type="AlphaFoldDB" id="L1J798"/>
<keyword evidence="5 7" id="KW-0411">Iron-sulfur</keyword>
<dbReference type="PaxDb" id="55529-EKX44212"/>
<dbReference type="PANTHER" id="PTHR10293">
    <property type="entry name" value="GLUTAREDOXIN FAMILY MEMBER"/>
    <property type="match status" value="1"/>
</dbReference>
<dbReference type="Pfam" id="PF00462">
    <property type="entry name" value="Glutaredoxin"/>
    <property type="match status" value="1"/>
</dbReference>